<dbReference type="PANTHER" id="PTHR10622">
    <property type="entry name" value="HET DOMAIN-CONTAINING PROTEIN"/>
    <property type="match status" value="1"/>
</dbReference>
<dbReference type="HOGENOM" id="CLU_000288_138_12_1"/>
<dbReference type="PANTHER" id="PTHR10622:SF10">
    <property type="entry name" value="HET DOMAIN-CONTAINING PROTEIN"/>
    <property type="match status" value="1"/>
</dbReference>
<keyword evidence="3" id="KW-1185">Reference proteome</keyword>
<protein>
    <recommendedName>
        <fullName evidence="1">Heterokaryon incompatibility domain-containing protein</fullName>
    </recommendedName>
</protein>
<organism evidence="2 3">
    <name type="scientific">Pisolithus tinctorius Marx 270</name>
    <dbReference type="NCBI Taxonomy" id="870435"/>
    <lineage>
        <taxon>Eukaryota</taxon>
        <taxon>Fungi</taxon>
        <taxon>Dikarya</taxon>
        <taxon>Basidiomycota</taxon>
        <taxon>Agaricomycotina</taxon>
        <taxon>Agaricomycetes</taxon>
        <taxon>Agaricomycetidae</taxon>
        <taxon>Boletales</taxon>
        <taxon>Sclerodermatineae</taxon>
        <taxon>Pisolithaceae</taxon>
        <taxon>Pisolithus</taxon>
    </lineage>
</organism>
<feature type="domain" description="Heterokaryon incompatibility" evidence="1">
    <location>
        <begin position="36"/>
        <end position="130"/>
    </location>
</feature>
<reference evidence="2 3" key="1">
    <citation type="submission" date="2014-04" db="EMBL/GenBank/DDBJ databases">
        <authorList>
            <consortium name="DOE Joint Genome Institute"/>
            <person name="Kuo A."/>
            <person name="Kohler A."/>
            <person name="Costa M.D."/>
            <person name="Nagy L.G."/>
            <person name="Floudas D."/>
            <person name="Copeland A."/>
            <person name="Barry K.W."/>
            <person name="Cichocki N."/>
            <person name="Veneault-Fourrey C."/>
            <person name="LaButti K."/>
            <person name="Lindquist E.A."/>
            <person name="Lipzen A."/>
            <person name="Lundell T."/>
            <person name="Morin E."/>
            <person name="Murat C."/>
            <person name="Sun H."/>
            <person name="Tunlid A."/>
            <person name="Henrissat B."/>
            <person name="Grigoriev I.V."/>
            <person name="Hibbett D.S."/>
            <person name="Martin F."/>
            <person name="Nordberg H.P."/>
            <person name="Cantor M.N."/>
            <person name="Hua S.X."/>
        </authorList>
    </citation>
    <scope>NUCLEOTIDE SEQUENCE [LARGE SCALE GENOMIC DNA]</scope>
    <source>
        <strain evidence="2 3">Marx 270</strain>
    </source>
</reference>
<dbReference type="EMBL" id="KN831963">
    <property type="protein sequence ID" value="KIO06372.1"/>
    <property type="molecule type" value="Genomic_DNA"/>
</dbReference>
<gene>
    <name evidence="2" type="ORF">M404DRAFT_999024</name>
</gene>
<evidence type="ECO:0000313" key="2">
    <source>
        <dbReference type="EMBL" id="KIO06372.1"/>
    </source>
</evidence>
<evidence type="ECO:0000259" key="1">
    <source>
        <dbReference type="Pfam" id="PF06985"/>
    </source>
</evidence>
<evidence type="ECO:0000313" key="3">
    <source>
        <dbReference type="Proteomes" id="UP000054217"/>
    </source>
</evidence>
<dbReference type="AlphaFoldDB" id="A0A0C3K9W3"/>
<name>A0A0C3K9W3_PISTI</name>
<dbReference type="InParanoid" id="A0A0C3K9W3"/>
<dbReference type="OrthoDB" id="2609006at2759"/>
<dbReference type="Pfam" id="PF06985">
    <property type="entry name" value="HET"/>
    <property type="match status" value="1"/>
</dbReference>
<dbReference type="STRING" id="870435.A0A0C3K9W3"/>
<dbReference type="Proteomes" id="UP000054217">
    <property type="component" value="Unassembled WGS sequence"/>
</dbReference>
<sequence length="795" mass="90101">MRLLNVEAFLNREMDIGRTIPITRVLEERDDATTAYAILSHRWGDEVNYKEINELTRMGEEEREKIRARKGYKKILGSCRQTMKDSLQWLWVDTCCIDKKSSSELSEAINSMFRWYENSAKCYAYFHDVDSPIFVTEPDHRQFNNSNGWPEWFSRGWTLQELIAPRDVQFFNEHWVPIGSKRNLADTLEKITRIPQAVLINGLASGVRSAAQVMSWAADRKTTRVEDRAYSLMGLFGVHMPMLYGEGKSAFHRLQLEIVRSSNDHSIFAWDPKGRIRRSGSVLADDPSYFRDCNGIWSVKPDWFVPRFKSRLQDHLPAVRRVMPANLIQSILLTLLGQSLVRELSTFSITNGGIQISLPLAPYPNSSSLFRATLRCKMDIAAPLMTIDLLSNSTVYYRFFGATGEPTVFPRIKQLFLSCDQDESRHSLTLDDRTISYYGFTRCGTFPRSISGNSVKLSLSNDLIVIIYANDNANVRFAVGLGYYLRNAWVHSAYDETRAQTCTPWEDYAKRVYDWMWTKQADLARSMPSRGTTTDTSSDSVSFIKHTRLPRSIWAVRTMWGDWPSGNCTVTIDVAHCAGCCNGPLEWKTLVNDWDGLDTPGPMQMAGPLSPKYVLYLDGTYVQFLKSTHIGIMLGDYGHFDSTFKRDGNIFQDLESLAEVLCVDPTDPAYRPVQRSVSGGNATTKEGDTVIARASGDSSSRLILRQPIGLSLPNNQPLVSLLKALSTRLTNKCLVTSVVRCAVQPGQTVTRLCYFSTPQVWHAVAPNEGRLARFKEIRCDFCGCYRKMVDFTLPS</sequence>
<proteinExistence type="predicted"/>
<reference evidence="3" key="2">
    <citation type="submission" date="2015-01" db="EMBL/GenBank/DDBJ databases">
        <title>Evolutionary Origins and Diversification of the Mycorrhizal Mutualists.</title>
        <authorList>
            <consortium name="DOE Joint Genome Institute"/>
            <consortium name="Mycorrhizal Genomics Consortium"/>
            <person name="Kohler A."/>
            <person name="Kuo A."/>
            <person name="Nagy L.G."/>
            <person name="Floudas D."/>
            <person name="Copeland A."/>
            <person name="Barry K.W."/>
            <person name="Cichocki N."/>
            <person name="Veneault-Fourrey C."/>
            <person name="LaButti K."/>
            <person name="Lindquist E.A."/>
            <person name="Lipzen A."/>
            <person name="Lundell T."/>
            <person name="Morin E."/>
            <person name="Murat C."/>
            <person name="Riley R."/>
            <person name="Ohm R."/>
            <person name="Sun H."/>
            <person name="Tunlid A."/>
            <person name="Henrissat B."/>
            <person name="Grigoriev I.V."/>
            <person name="Hibbett D.S."/>
            <person name="Martin F."/>
        </authorList>
    </citation>
    <scope>NUCLEOTIDE SEQUENCE [LARGE SCALE GENOMIC DNA]</scope>
    <source>
        <strain evidence="3">Marx 270</strain>
    </source>
</reference>
<dbReference type="InterPro" id="IPR010730">
    <property type="entry name" value="HET"/>
</dbReference>
<accession>A0A0C3K9W3</accession>